<dbReference type="EMBL" id="VMRY01000044">
    <property type="protein sequence ID" value="TVT54103.1"/>
    <property type="molecule type" value="Genomic_DNA"/>
</dbReference>
<proteinExistence type="inferred from homology"/>
<evidence type="ECO:0000256" key="1">
    <source>
        <dbReference type="ARBA" id="ARBA00005091"/>
    </source>
</evidence>
<evidence type="ECO:0000256" key="4">
    <source>
        <dbReference type="ARBA" id="ARBA00022801"/>
    </source>
</evidence>
<feature type="active site" evidence="10 11">
    <location>
        <position position="193"/>
    </location>
</feature>
<dbReference type="InterPro" id="IPR017926">
    <property type="entry name" value="GATASE"/>
</dbReference>
<dbReference type="STRING" id="1543721.AAY24_15295"/>
<evidence type="ECO:0000256" key="8">
    <source>
        <dbReference type="ARBA" id="ARBA00047838"/>
    </source>
</evidence>
<protein>
    <recommendedName>
        <fullName evidence="10">Imidazole glycerol phosphate synthase subunit HisH</fullName>
        <ecNumber evidence="10">4.3.2.10</ecNumber>
    </recommendedName>
    <alternativeName>
        <fullName evidence="10">IGP synthase glutaminase subunit</fullName>
        <ecNumber evidence="10">3.5.1.2</ecNumber>
    </alternativeName>
    <alternativeName>
        <fullName evidence="10">IGP synthase subunit HisH</fullName>
    </alternativeName>
    <alternativeName>
        <fullName evidence="10">ImGP synthase subunit HisH</fullName>
        <shortName evidence="10">IGPS subunit HisH</shortName>
    </alternativeName>
</protein>
<comment type="subunit">
    <text evidence="10">Heterodimer of HisH and HisF.</text>
</comment>
<gene>
    <name evidence="10 13" type="primary">hisH</name>
    <name evidence="13" type="ORF">FHK82_10975</name>
</gene>
<dbReference type="GO" id="GO:0016829">
    <property type="term" value="F:lyase activity"/>
    <property type="evidence" value="ECO:0007669"/>
    <property type="project" value="UniProtKB-KW"/>
</dbReference>
<comment type="pathway">
    <text evidence="1 10">Amino-acid biosynthesis; L-histidine biosynthesis; L-histidine from 5-phospho-alpha-D-ribose 1-diphosphate: step 5/9.</text>
</comment>
<name>A0A558CZF6_9GAMM</name>
<feature type="domain" description="Glutamine amidotransferase" evidence="12">
    <location>
        <begin position="7"/>
        <end position="209"/>
    </location>
</feature>
<evidence type="ECO:0000259" key="12">
    <source>
        <dbReference type="Pfam" id="PF00117"/>
    </source>
</evidence>
<keyword evidence="3 10" id="KW-0028">Amino-acid biosynthesis</keyword>
<dbReference type="SUPFAM" id="SSF52317">
    <property type="entry name" value="Class I glutamine amidotransferase-like"/>
    <property type="match status" value="1"/>
</dbReference>
<dbReference type="EC" id="3.5.1.2" evidence="10"/>
<dbReference type="PANTHER" id="PTHR42701">
    <property type="entry name" value="IMIDAZOLE GLYCEROL PHOSPHATE SYNTHASE SUBUNIT HISH"/>
    <property type="match status" value="1"/>
</dbReference>
<evidence type="ECO:0000256" key="10">
    <source>
        <dbReference type="HAMAP-Rule" id="MF_00278"/>
    </source>
</evidence>
<dbReference type="CDD" id="cd01748">
    <property type="entry name" value="GATase1_IGP_Synthase"/>
    <property type="match status" value="1"/>
</dbReference>
<comment type="caution">
    <text evidence="13">The sequence shown here is derived from an EMBL/GenBank/DDBJ whole genome shotgun (WGS) entry which is preliminary data.</text>
</comment>
<evidence type="ECO:0000256" key="3">
    <source>
        <dbReference type="ARBA" id="ARBA00022605"/>
    </source>
</evidence>
<evidence type="ECO:0000313" key="14">
    <source>
        <dbReference type="Proteomes" id="UP000317355"/>
    </source>
</evidence>
<dbReference type="PIRSF" id="PIRSF000495">
    <property type="entry name" value="Amidotransf_hisH"/>
    <property type="match status" value="1"/>
</dbReference>
<keyword evidence="2 10" id="KW-0963">Cytoplasm</keyword>
<evidence type="ECO:0000256" key="11">
    <source>
        <dbReference type="PIRSR" id="PIRSR000495-1"/>
    </source>
</evidence>
<dbReference type="PROSITE" id="PS51273">
    <property type="entry name" value="GATASE_TYPE_1"/>
    <property type="match status" value="1"/>
</dbReference>
<reference evidence="13 14" key="1">
    <citation type="submission" date="2019-07" db="EMBL/GenBank/DDBJ databases">
        <title>The pathways for chlorine oxyanion respiration interact through the shared metabolite chlorate.</title>
        <authorList>
            <person name="Barnum T.P."/>
            <person name="Cheng Y."/>
            <person name="Hill K.A."/>
            <person name="Lucas L.N."/>
            <person name="Carlson H.K."/>
            <person name="Coates J.D."/>
        </authorList>
    </citation>
    <scope>NUCLEOTIDE SEQUENCE [LARGE SCALE GENOMIC DNA]</scope>
    <source>
        <strain evidence="13">BK-3</strain>
    </source>
</reference>
<sequence length="213" mass="23616">MSKSIAVIDYGMGNLRSVSKAIEHVAGAGDTVHVTDDPELILHADRVVFPGQGAARDCMAAISNHHLNRAVLEAAKSKPFLGICMGMQVLMSFSEENQGTPLMGLFEGQVRHFPESRDAEGHRLKIPQMGWNRVSQTLSHPLWDGIEDETRFYFVHSYYIDPVDRGLVAGTTDYGIPFTSVIARDNLFATQFHPEKSADAGLRLLENFVNWDS</sequence>
<dbReference type="GO" id="GO:0000105">
    <property type="term" value="P:L-histidine biosynthetic process"/>
    <property type="evidence" value="ECO:0007669"/>
    <property type="project" value="UniProtKB-UniRule"/>
</dbReference>
<accession>A0A558CZF6</accession>
<keyword evidence="6 10" id="KW-0368">Histidine biosynthesis</keyword>
<dbReference type="UniPathway" id="UPA00031">
    <property type="reaction ID" value="UER00010"/>
</dbReference>
<dbReference type="GO" id="GO:0004359">
    <property type="term" value="F:glutaminase activity"/>
    <property type="evidence" value="ECO:0007669"/>
    <property type="project" value="UniProtKB-EC"/>
</dbReference>
<dbReference type="Gene3D" id="3.40.50.880">
    <property type="match status" value="1"/>
</dbReference>
<evidence type="ECO:0000256" key="5">
    <source>
        <dbReference type="ARBA" id="ARBA00022962"/>
    </source>
</evidence>
<dbReference type="PANTHER" id="PTHR42701:SF2">
    <property type="entry name" value="IMIDAZOLE GLYCEROL PHOSPHATE SYNTHASE SUBUNIT HISH 1"/>
    <property type="match status" value="1"/>
</dbReference>
<dbReference type="EC" id="4.3.2.10" evidence="10"/>
<evidence type="ECO:0000256" key="7">
    <source>
        <dbReference type="ARBA" id="ARBA00023239"/>
    </source>
</evidence>
<dbReference type="InterPro" id="IPR029062">
    <property type="entry name" value="Class_I_gatase-like"/>
</dbReference>
<dbReference type="GO" id="GO:0005737">
    <property type="term" value="C:cytoplasm"/>
    <property type="evidence" value="ECO:0007669"/>
    <property type="project" value="UniProtKB-SubCell"/>
</dbReference>
<organism evidence="13 14">
    <name type="scientific">Sedimenticola thiotaurini</name>
    <dbReference type="NCBI Taxonomy" id="1543721"/>
    <lineage>
        <taxon>Bacteria</taxon>
        <taxon>Pseudomonadati</taxon>
        <taxon>Pseudomonadota</taxon>
        <taxon>Gammaproteobacteria</taxon>
        <taxon>Chromatiales</taxon>
        <taxon>Sedimenticolaceae</taxon>
        <taxon>Sedimenticola</taxon>
    </lineage>
</organism>
<comment type="catalytic activity">
    <reaction evidence="9 10">
        <text>L-glutamine + H2O = L-glutamate + NH4(+)</text>
        <dbReference type="Rhea" id="RHEA:15889"/>
        <dbReference type="ChEBI" id="CHEBI:15377"/>
        <dbReference type="ChEBI" id="CHEBI:28938"/>
        <dbReference type="ChEBI" id="CHEBI:29985"/>
        <dbReference type="ChEBI" id="CHEBI:58359"/>
        <dbReference type="EC" id="3.5.1.2"/>
    </reaction>
</comment>
<comment type="function">
    <text evidence="10">IGPS catalyzes the conversion of PRFAR and glutamine to IGP, AICAR and glutamate. The HisH subunit catalyzes the hydrolysis of glutamine to glutamate and ammonia as part of the synthesis of IGP and AICAR. The resulting ammonia molecule is channeled to the active site of HisF.</text>
</comment>
<comment type="catalytic activity">
    <reaction evidence="8 10">
        <text>5-[(5-phospho-1-deoxy-D-ribulos-1-ylimino)methylamino]-1-(5-phospho-beta-D-ribosyl)imidazole-4-carboxamide + L-glutamine = D-erythro-1-(imidazol-4-yl)glycerol 3-phosphate + 5-amino-1-(5-phospho-beta-D-ribosyl)imidazole-4-carboxamide + L-glutamate + H(+)</text>
        <dbReference type="Rhea" id="RHEA:24793"/>
        <dbReference type="ChEBI" id="CHEBI:15378"/>
        <dbReference type="ChEBI" id="CHEBI:29985"/>
        <dbReference type="ChEBI" id="CHEBI:58278"/>
        <dbReference type="ChEBI" id="CHEBI:58359"/>
        <dbReference type="ChEBI" id="CHEBI:58475"/>
        <dbReference type="ChEBI" id="CHEBI:58525"/>
        <dbReference type="EC" id="4.3.2.10"/>
    </reaction>
</comment>
<dbReference type="HAMAP" id="MF_00278">
    <property type="entry name" value="HisH"/>
    <property type="match status" value="1"/>
</dbReference>
<evidence type="ECO:0000256" key="2">
    <source>
        <dbReference type="ARBA" id="ARBA00022490"/>
    </source>
</evidence>
<evidence type="ECO:0000256" key="9">
    <source>
        <dbReference type="ARBA" id="ARBA00049534"/>
    </source>
</evidence>
<dbReference type="NCBIfam" id="TIGR01855">
    <property type="entry name" value="IMP_synth_hisH"/>
    <property type="match status" value="1"/>
</dbReference>
<feature type="active site" evidence="10 11">
    <location>
        <position position="195"/>
    </location>
</feature>
<dbReference type="AlphaFoldDB" id="A0A558CZF6"/>
<dbReference type="Pfam" id="PF00117">
    <property type="entry name" value="GATase"/>
    <property type="match status" value="1"/>
</dbReference>
<dbReference type="GO" id="GO:0000107">
    <property type="term" value="F:imidazoleglycerol-phosphate synthase activity"/>
    <property type="evidence" value="ECO:0007669"/>
    <property type="project" value="UniProtKB-UniRule"/>
</dbReference>
<evidence type="ECO:0000313" key="13">
    <source>
        <dbReference type="EMBL" id="TVT54103.1"/>
    </source>
</evidence>
<keyword evidence="5 10" id="KW-0315">Glutamine amidotransferase</keyword>
<evidence type="ECO:0000256" key="6">
    <source>
        <dbReference type="ARBA" id="ARBA00023102"/>
    </source>
</evidence>
<keyword evidence="4 10" id="KW-0378">Hydrolase</keyword>
<feature type="active site" description="Nucleophile" evidence="10 11">
    <location>
        <position position="84"/>
    </location>
</feature>
<dbReference type="Proteomes" id="UP000317355">
    <property type="component" value="Unassembled WGS sequence"/>
</dbReference>
<dbReference type="InterPro" id="IPR010139">
    <property type="entry name" value="Imidazole-glycPsynth_HisH"/>
</dbReference>
<comment type="subcellular location">
    <subcellularLocation>
        <location evidence="10">Cytoplasm</location>
    </subcellularLocation>
</comment>
<keyword evidence="7 10" id="KW-0456">Lyase</keyword>